<feature type="transmembrane region" description="Helical" evidence="1">
    <location>
        <begin position="41"/>
        <end position="57"/>
    </location>
</feature>
<dbReference type="EMBL" id="FMSV02000015">
    <property type="protein sequence ID" value="SEH04211.1"/>
    <property type="molecule type" value="Genomic_DNA"/>
</dbReference>
<keyword evidence="1" id="KW-0812">Transmembrane</keyword>
<dbReference type="Proteomes" id="UP000236724">
    <property type="component" value="Unassembled WGS sequence"/>
</dbReference>
<keyword evidence="1" id="KW-1133">Transmembrane helix</keyword>
<organism evidence="2 3">
    <name type="scientific">Candidatus Venteria ishoeyi</name>
    <dbReference type="NCBI Taxonomy" id="1899563"/>
    <lineage>
        <taxon>Bacteria</taxon>
        <taxon>Pseudomonadati</taxon>
        <taxon>Pseudomonadota</taxon>
        <taxon>Gammaproteobacteria</taxon>
        <taxon>Thiotrichales</taxon>
        <taxon>Thiotrichaceae</taxon>
        <taxon>Venteria</taxon>
    </lineage>
</organism>
<reference evidence="2 3" key="1">
    <citation type="submission" date="2016-10" db="EMBL/GenBank/DDBJ databases">
        <authorList>
            <person name="de Groot N.N."/>
        </authorList>
    </citation>
    <scope>NUCLEOTIDE SEQUENCE [LARGE SCALE GENOMIC DNA]</scope>
    <source>
        <strain evidence="2">MBHS1</strain>
    </source>
</reference>
<protein>
    <submittedName>
        <fullName evidence="2">Uncharacterized protein</fullName>
    </submittedName>
</protein>
<evidence type="ECO:0000256" key="1">
    <source>
        <dbReference type="SAM" id="Phobius"/>
    </source>
</evidence>
<sequence>MLDDNKQDSLACMPFAHFRQLNAIELKGCHDVLTVKDFNKIMYYTEASFLAILIFLVKQTASTQQCT</sequence>
<proteinExistence type="predicted"/>
<gene>
    <name evidence="2" type="ORF">MBHS_00056</name>
</gene>
<evidence type="ECO:0000313" key="3">
    <source>
        <dbReference type="Proteomes" id="UP000236724"/>
    </source>
</evidence>
<name>A0A1H6F495_9GAMM</name>
<keyword evidence="3" id="KW-1185">Reference proteome</keyword>
<keyword evidence="1" id="KW-0472">Membrane</keyword>
<accession>A0A1H6F495</accession>
<evidence type="ECO:0000313" key="2">
    <source>
        <dbReference type="EMBL" id="SEH04211.1"/>
    </source>
</evidence>
<dbReference type="AlphaFoldDB" id="A0A1H6F495"/>